<dbReference type="VEuPathDB" id="FungiDB:yc1106_05231"/>
<dbReference type="SUPFAM" id="SSF51735">
    <property type="entry name" value="NAD(P)-binding Rossmann-fold domains"/>
    <property type="match status" value="1"/>
</dbReference>
<dbReference type="AlphaFoldDB" id="A0A9Q8Z9B3"/>
<reference evidence="4" key="1">
    <citation type="submission" date="2021-12" db="EMBL/GenBank/DDBJ databases">
        <title>Curvularia clavata genome.</title>
        <authorList>
            <person name="Cao Y."/>
        </authorList>
    </citation>
    <scope>NUCLEOTIDE SEQUENCE</scope>
    <source>
        <strain evidence="4">Yc1106</strain>
    </source>
</reference>
<dbReference type="CDD" id="cd05233">
    <property type="entry name" value="SDR_c"/>
    <property type="match status" value="1"/>
</dbReference>
<keyword evidence="5" id="KW-1185">Reference proteome</keyword>
<comment type="similarity">
    <text evidence="1">Belongs to the short-chain dehydrogenases/reductases (SDR) family.</text>
</comment>
<dbReference type="Proteomes" id="UP001056012">
    <property type="component" value="Chromosome 3"/>
</dbReference>
<evidence type="ECO:0000313" key="5">
    <source>
        <dbReference type="Proteomes" id="UP001056012"/>
    </source>
</evidence>
<dbReference type="Pfam" id="PF00106">
    <property type="entry name" value="adh_short"/>
    <property type="match status" value="1"/>
</dbReference>
<dbReference type="OrthoDB" id="1933717at2759"/>
<dbReference type="InterPro" id="IPR036291">
    <property type="entry name" value="NAD(P)-bd_dom_sf"/>
</dbReference>
<accession>A0A9Q8Z9B3</accession>
<keyword evidence="2" id="KW-0560">Oxidoreductase</keyword>
<sequence>MSENPPFPSPVKRWHDKAQPAGDPSLPALSQKGKSILVTGGGNTGIGGETARFFARAGAARIGLLGRREGPLLENKAAIEKECPGTKVFIQTTDVTDEASVNFAFDNFAKDGKIDTLIHAAATIGPKENFTDVNARDFLKGITDNIEGSLWVAKAFIRTAAPDAHVVAINSWGSHMSLNDTFASYCVAKMAVYRLWDTVLLAQPNLSVFHTQPGVVLTEMNLNVGGAASFKNIETDDVTLPASFNLWLSTPEARFLKGKFLWCNWDIEELRSRAEELKSGRLLNLDLNGWPFEPTTNWK</sequence>
<name>A0A9Q8Z9B3_CURCL</name>
<feature type="region of interest" description="Disordered" evidence="3">
    <location>
        <begin position="1"/>
        <end position="31"/>
    </location>
</feature>
<dbReference type="InterPro" id="IPR002347">
    <property type="entry name" value="SDR_fam"/>
</dbReference>
<evidence type="ECO:0000256" key="1">
    <source>
        <dbReference type="ARBA" id="ARBA00006484"/>
    </source>
</evidence>
<evidence type="ECO:0000313" key="4">
    <source>
        <dbReference type="EMBL" id="USP77957.1"/>
    </source>
</evidence>
<dbReference type="GO" id="GO:0016491">
    <property type="term" value="F:oxidoreductase activity"/>
    <property type="evidence" value="ECO:0007669"/>
    <property type="project" value="UniProtKB-KW"/>
</dbReference>
<evidence type="ECO:0000256" key="2">
    <source>
        <dbReference type="ARBA" id="ARBA00023002"/>
    </source>
</evidence>
<dbReference type="PANTHER" id="PTHR42901">
    <property type="entry name" value="ALCOHOL DEHYDROGENASE"/>
    <property type="match status" value="1"/>
</dbReference>
<protein>
    <submittedName>
        <fullName evidence="4">Uncharacterized protein</fullName>
    </submittedName>
</protein>
<dbReference type="Gene3D" id="3.40.50.720">
    <property type="entry name" value="NAD(P)-binding Rossmann-like Domain"/>
    <property type="match status" value="1"/>
</dbReference>
<evidence type="ECO:0000256" key="3">
    <source>
        <dbReference type="SAM" id="MobiDB-lite"/>
    </source>
</evidence>
<dbReference type="PANTHER" id="PTHR42901:SF1">
    <property type="entry name" value="ALCOHOL DEHYDROGENASE"/>
    <property type="match status" value="1"/>
</dbReference>
<organism evidence="4 5">
    <name type="scientific">Curvularia clavata</name>
    <dbReference type="NCBI Taxonomy" id="95742"/>
    <lineage>
        <taxon>Eukaryota</taxon>
        <taxon>Fungi</taxon>
        <taxon>Dikarya</taxon>
        <taxon>Ascomycota</taxon>
        <taxon>Pezizomycotina</taxon>
        <taxon>Dothideomycetes</taxon>
        <taxon>Pleosporomycetidae</taxon>
        <taxon>Pleosporales</taxon>
        <taxon>Pleosporineae</taxon>
        <taxon>Pleosporaceae</taxon>
        <taxon>Curvularia</taxon>
    </lineage>
</organism>
<dbReference type="EMBL" id="CP089276">
    <property type="protein sequence ID" value="USP77957.1"/>
    <property type="molecule type" value="Genomic_DNA"/>
</dbReference>
<proteinExistence type="inferred from homology"/>
<gene>
    <name evidence="4" type="ORF">yc1106_05231</name>
</gene>